<reference evidence="2" key="1">
    <citation type="submission" date="2019-03" db="EMBL/GenBank/DDBJ databases">
        <title>Long read genome sequence of the mycoparasitic Pythium oligandrum ATCC 38472 isolated from sugarbeet rhizosphere.</title>
        <authorList>
            <person name="Gaulin E."/>
        </authorList>
    </citation>
    <scope>NUCLEOTIDE SEQUENCE</scope>
    <source>
        <strain evidence="2">ATCC 38472_TT</strain>
    </source>
</reference>
<dbReference type="AlphaFoldDB" id="A0A8K1C4G1"/>
<feature type="compositionally biased region" description="Basic and acidic residues" evidence="1">
    <location>
        <begin position="275"/>
        <end position="287"/>
    </location>
</feature>
<dbReference type="EMBL" id="SPLM01000145">
    <property type="protein sequence ID" value="TMW56346.1"/>
    <property type="molecule type" value="Genomic_DNA"/>
</dbReference>
<dbReference type="PANTHER" id="PTHR35397:SF1">
    <property type="entry name" value="ARMADILLO-LIKE HELICAL DOMAIN-CONTAINING PROTEIN"/>
    <property type="match status" value="1"/>
</dbReference>
<dbReference type="Proteomes" id="UP000794436">
    <property type="component" value="Unassembled WGS sequence"/>
</dbReference>
<dbReference type="OrthoDB" id="70340at2759"/>
<evidence type="ECO:0000313" key="3">
    <source>
        <dbReference type="Proteomes" id="UP000794436"/>
    </source>
</evidence>
<keyword evidence="3" id="KW-1185">Reference proteome</keyword>
<dbReference type="Pfam" id="PF08578">
    <property type="entry name" value="DUF1765"/>
    <property type="match status" value="1"/>
</dbReference>
<proteinExistence type="predicted"/>
<sequence>MMLMPPSVSTRQTPSAPLDRMRLLFSTQLHHQLQTIARSRELTTRAAPRNGHSNGNGNSAAFTAPVEVNGWEVEKKMVLLQDIRVLLEQPCFFYSDCGSGLRPSCDPKAPHATASVGMFFSVDSYFNKTLPLLTGQHSLLDVWAYLLDMSEFVSVRNRCRSLYLHIAICIARRVEFIHGATISGDKVVVESHVRDRYYHLFERCISLCTKKLVQSSFLLEENALFMAHIYAMICFRFPSRSGRIFDAVVESTRVLEQTSVTPLKRNRRRSQSEPFVRDRQSEDKLSRALEGSRSPRETRRHWHAMTDESTEHESANAQQQLNDAFLRYKLTRRNSLSSTFSFPNLTSLPRRSIESTLQQALEADLKAESTPDAVSPAEAAFLQEMAVLRAFSGAEHHTLQHGDSFQEVLDLGLERFVDRLRRPDRDDLLVLPFVGAFLSNVSFWWSATRPQPDEKLLWHCVPGYFCVIRAFAAVFKRMCQRRARQTTTSAATIGNILSIVEGRGADLWVSYWTNREINSTMDVLSEVLKNPRLVDVFVEIVLEGTNILDPMSVNYSLSILQRVVQVGVVAAAVVNPRALLTNGTQRPRTCLSESFDDAYFCNAMRTALQSSHVQILLKALTFLYSCLDALPAKGRRLLIGELVLRENFFRLFLHWNDEIRKIYSYIIVFKLFSATRLDLPMASDRVLLARTPFFEVSGNGTLGNGSAATSAVSPTSPSFGYWSHLSDLAQSMLKSPTSKELLSEQRKYATAQAMPKLLTWDASATLHRTRAPRRDSLFHASLENEDLSVDLLVASKLDASFKMLADQIGKRLHATTSSNGIAKHPTDYFPVEQEAYAERAVAQYVNVLWEYYCMAVDRPNALPPAPKLEFTIASPYSTD</sequence>
<dbReference type="PANTHER" id="PTHR35397">
    <property type="entry name" value="C2 DOMAIN-CONTAINING PROTEIN-RELATED"/>
    <property type="match status" value="1"/>
</dbReference>
<evidence type="ECO:0000256" key="1">
    <source>
        <dbReference type="SAM" id="MobiDB-lite"/>
    </source>
</evidence>
<comment type="caution">
    <text evidence="2">The sequence shown here is derived from an EMBL/GenBank/DDBJ whole genome shotgun (WGS) entry which is preliminary data.</text>
</comment>
<protein>
    <submittedName>
        <fullName evidence="2">Uncharacterized protein</fullName>
    </submittedName>
</protein>
<evidence type="ECO:0000313" key="2">
    <source>
        <dbReference type="EMBL" id="TMW56346.1"/>
    </source>
</evidence>
<feature type="region of interest" description="Disordered" evidence="1">
    <location>
        <begin position="262"/>
        <end position="301"/>
    </location>
</feature>
<gene>
    <name evidence="2" type="ORF">Poli38472_006356</name>
</gene>
<accession>A0A8K1C4G1</accession>
<organism evidence="2 3">
    <name type="scientific">Pythium oligandrum</name>
    <name type="common">Mycoparasitic fungus</name>
    <dbReference type="NCBI Taxonomy" id="41045"/>
    <lineage>
        <taxon>Eukaryota</taxon>
        <taxon>Sar</taxon>
        <taxon>Stramenopiles</taxon>
        <taxon>Oomycota</taxon>
        <taxon>Peronosporomycetes</taxon>
        <taxon>Pythiales</taxon>
        <taxon>Pythiaceae</taxon>
        <taxon>Pythium</taxon>
    </lineage>
</organism>
<name>A0A8K1C4G1_PYTOL</name>
<dbReference type="InterPro" id="IPR013887">
    <property type="entry name" value="UPF0592"/>
</dbReference>